<evidence type="ECO:0000313" key="1">
    <source>
        <dbReference type="EMBL" id="MQN00600.1"/>
    </source>
</evidence>
<name>A0A6N7IX82_9FIRM</name>
<dbReference type="Proteomes" id="UP000460257">
    <property type="component" value="Unassembled WGS sequence"/>
</dbReference>
<organism evidence="1 2">
    <name type="scientific">Candidatus Weimeria bifida</name>
    <dbReference type="NCBI Taxonomy" id="2599074"/>
    <lineage>
        <taxon>Bacteria</taxon>
        <taxon>Bacillati</taxon>
        <taxon>Bacillota</taxon>
        <taxon>Clostridia</taxon>
        <taxon>Lachnospirales</taxon>
        <taxon>Lachnospiraceae</taxon>
        <taxon>Candidatus Weimeria</taxon>
    </lineage>
</organism>
<sequence>MIKFEYDLKYNHINNSDWCRFYQLLSLGNTDFATFIRPAFQAIYDNREQMLSLNRAGFSPVLLDALREYFHASEARDDSSDASDSTDYGAQNMNNYRTAYRIGGIYACLLLWFSYDMRETPEEMIGIAVSMGNNNF</sequence>
<dbReference type="AlphaFoldDB" id="A0A6N7IX82"/>
<reference evidence="1" key="1">
    <citation type="journal article" date="2020" name="Appl. Environ. Microbiol.">
        <title>Medium-Chain Fatty Acid Synthesis by 'Candidatus Weimeria bifida' gen. nov., sp. nov., and 'Candidatus Pseudoramibacter fermentans' sp. nov.</title>
        <authorList>
            <person name="Scarborough M.J."/>
            <person name="Myers K.S."/>
            <person name="Donohue T.J."/>
            <person name="Noguera D.R."/>
        </authorList>
    </citation>
    <scope>NUCLEOTIDE SEQUENCE</scope>
    <source>
        <strain evidence="1">LCO1.1</strain>
    </source>
</reference>
<proteinExistence type="predicted"/>
<accession>A0A6N7IX82</accession>
<comment type="caution">
    <text evidence="1">The sequence shown here is derived from an EMBL/GenBank/DDBJ whole genome shotgun (WGS) entry which is preliminary data.</text>
</comment>
<gene>
    <name evidence="1" type="ORF">FRC54_01160</name>
</gene>
<protein>
    <submittedName>
        <fullName evidence="1">Uncharacterized protein</fullName>
    </submittedName>
</protein>
<keyword evidence="2" id="KW-1185">Reference proteome</keyword>
<dbReference type="EMBL" id="VOGC01000002">
    <property type="protein sequence ID" value="MQN00600.1"/>
    <property type="molecule type" value="Genomic_DNA"/>
</dbReference>
<evidence type="ECO:0000313" key="2">
    <source>
        <dbReference type="Proteomes" id="UP000460257"/>
    </source>
</evidence>